<dbReference type="Proteomes" id="UP000594638">
    <property type="component" value="Unassembled WGS sequence"/>
</dbReference>
<feature type="compositionally biased region" description="Basic residues" evidence="8">
    <location>
        <begin position="372"/>
        <end position="383"/>
    </location>
</feature>
<dbReference type="Pfam" id="PF00361">
    <property type="entry name" value="Proton_antipo_M"/>
    <property type="match status" value="1"/>
</dbReference>
<evidence type="ECO:0000313" key="11">
    <source>
        <dbReference type="EMBL" id="CAA3002975.1"/>
    </source>
</evidence>
<dbReference type="EMBL" id="CACTIH010005901">
    <property type="protein sequence ID" value="CAA3002975.1"/>
    <property type="molecule type" value="Genomic_DNA"/>
</dbReference>
<dbReference type="PRINTS" id="PR01435">
    <property type="entry name" value="NPOXDRDTASE5"/>
</dbReference>
<feature type="region of interest" description="Disordered" evidence="8">
    <location>
        <begin position="355"/>
        <end position="390"/>
    </location>
</feature>
<keyword evidence="4" id="KW-1278">Translocase</keyword>
<dbReference type="AlphaFoldDB" id="A0A8S0TD09"/>
<dbReference type="GO" id="GO:0009535">
    <property type="term" value="C:chloroplast thylakoid membrane"/>
    <property type="evidence" value="ECO:0007669"/>
    <property type="project" value="UniProtKB-SubCell"/>
</dbReference>
<name>A0A8S0TD09_OLEEU</name>
<comment type="subcellular location">
    <subcellularLocation>
        <location evidence="1">Plastid</location>
        <location evidence="1">Chloroplast thylakoid membrane</location>
    </subcellularLocation>
</comment>
<dbReference type="Pfam" id="PF03195">
    <property type="entry name" value="LOB"/>
    <property type="match status" value="1"/>
</dbReference>
<protein>
    <submittedName>
        <fullName evidence="11">LOB domain-containing 37</fullName>
    </submittedName>
</protein>
<evidence type="ECO:0000256" key="8">
    <source>
        <dbReference type="SAM" id="MobiDB-lite"/>
    </source>
</evidence>
<comment type="caution">
    <text evidence="11">The sequence shown here is derived from an EMBL/GenBank/DDBJ whole genome shotgun (WGS) entry which is preliminary data.</text>
</comment>
<evidence type="ECO:0000256" key="5">
    <source>
        <dbReference type="ARBA" id="ARBA00023027"/>
    </source>
</evidence>
<keyword evidence="5" id="KW-0520">NAD</keyword>
<keyword evidence="9" id="KW-1133">Transmembrane helix</keyword>
<feature type="compositionally biased region" description="Basic residues" evidence="8">
    <location>
        <begin position="355"/>
        <end position="365"/>
    </location>
</feature>
<evidence type="ECO:0000256" key="3">
    <source>
        <dbReference type="ARBA" id="ARBA00022640"/>
    </source>
</evidence>
<keyword evidence="12" id="KW-1185">Reference proteome</keyword>
<comment type="similarity">
    <text evidence="2">Belongs to the LOB domain-containing protein family.</text>
</comment>
<dbReference type="PANTHER" id="PTHR31304">
    <property type="entry name" value="LOB DOMAIN-CONTAINING PROTEIN 38"/>
    <property type="match status" value="1"/>
</dbReference>
<dbReference type="Gramene" id="OE9A045734T1">
    <property type="protein sequence ID" value="OE9A045734C1"/>
    <property type="gene ID" value="OE9A045734"/>
</dbReference>
<evidence type="ECO:0000259" key="10">
    <source>
        <dbReference type="PROSITE" id="PS50891"/>
    </source>
</evidence>
<feature type="non-terminal residue" evidence="11">
    <location>
        <position position="461"/>
    </location>
</feature>
<evidence type="ECO:0000256" key="1">
    <source>
        <dbReference type="ARBA" id="ARBA00004334"/>
    </source>
</evidence>
<dbReference type="PANTHER" id="PTHR31304:SF1">
    <property type="entry name" value="LOB DOMAIN-CONTAINING PROTEIN 39"/>
    <property type="match status" value="1"/>
</dbReference>
<comment type="catalytic activity">
    <reaction evidence="6">
        <text>a plastoquinone + NADPH + (n+1) H(+)(in) = a plastoquinol + NADP(+) + n H(+)(out)</text>
        <dbReference type="Rhea" id="RHEA:42612"/>
        <dbReference type="Rhea" id="RHEA-COMP:9561"/>
        <dbReference type="Rhea" id="RHEA-COMP:9562"/>
        <dbReference type="ChEBI" id="CHEBI:15378"/>
        <dbReference type="ChEBI" id="CHEBI:17757"/>
        <dbReference type="ChEBI" id="CHEBI:57783"/>
        <dbReference type="ChEBI" id="CHEBI:58349"/>
        <dbReference type="ChEBI" id="CHEBI:62192"/>
    </reaction>
</comment>
<evidence type="ECO:0000256" key="9">
    <source>
        <dbReference type="SAM" id="Phobius"/>
    </source>
</evidence>
<accession>A0A8S0TD09</accession>
<evidence type="ECO:0000313" key="12">
    <source>
        <dbReference type="Proteomes" id="UP000594638"/>
    </source>
</evidence>
<dbReference type="InterPro" id="IPR001750">
    <property type="entry name" value="ND/Mrp_TM"/>
</dbReference>
<sequence>MSCSGCRVLRKGCSESCILRPCLEWIETSDAQSNATVFVAKFFGRAGLMSSISSVPDNQRPDVFQSLLFEAAGRTVNPVNGALGLLWTGNWHVCQAAVETVLQGGALRPIPEFLSDSSLEHDNISECTDMFKLQQSKLNSPPKVKKRRLGSPEAGIFLVTRILSLFIVIPYIMNLISFIGIITVLLGAILALVQKDIKSDLTYSTMSQLDYMMLSLGRWSYRSALFHLITHAYSKALLFLGSESINHSMETIVDYSPDKSENIALMETVTHYFRVTIYLFIYHRQHLRPLLQGCLKHHHHHHHHHHRYLQNHHQIGYKLINLLVTTFNKLIKSSQTPTPHHTTPKHRTTISDVTHRHHHQHHHHYNTNVPSHHSKAPYHRQHPPRMSPTATTVDITTTIPIIYAHKIATTTTQKPTKSLVHRCAARVNLFFWPTIHSFFGQRYLWPSSIDNDLAKRDDEIC</sequence>
<dbReference type="PROSITE" id="PS50891">
    <property type="entry name" value="LOB"/>
    <property type="match status" value="1"/>
</dbReference>
<reference evidence="11 12" key="1">
    <citation type="submission" date="2019-12" db="EMBL/GenBank/DDBJ databases">
        <authorList>
            <person name="Alioto T."/>
            <person name="Alioto T."/>
            <person name="Gomez Garrido J."/>
        </authorList>
    </citation>
    <scope>NUCLEOTIDE SEQUENCE [LARGE SCALE GENOMIC DNA]</scope>
</reference>
<feature type="domain" description="LOB" evidence="10">
    <location>
        <begin position="1"/>
        <end position="107"/>
    </location>
</feature>
<feature type="transmembrane region" description="Helical" evidence="9">
    <location>
        <begin position="175"/>
        <end position="193"/>
    </location>
</feature>
<gene>
    <name evidence="11" type="ORF">OLEA9_A045734</name>
</gene>
<organism evidence="11 12">
    <name type="scientific">Olea europaea subsp. europaea</name>
    <dbReference type="NCBI Taxonomy" id="158383"/>
    <lineage>
        <taxon>Eukaryota</taxon>
        <taxon>Viridiplantae</taxon>
        <taxon>Streptophyta</taxon>
        <taxon>Embryophyta</taxon>
        <taxon>Tracheophyta</taxon>
        <taxon>Spermatophyta</taxon>
        <taxon>Magnoliopsida</taxon>
        <taxon>eudicotyledons</taxon>
        <taxon>Gunneridae</taxon>
        <taxon>Pentapetalae</taxon>
        <taxon>asterids</taxon>
        <taxon>lamiids</taxon>
        <taxon>Lamiales</taxon>
        <taxon>Oleaceae</taxon>
        <taxon>Oleeae</taxon>
        <taxon>Olea</taxon>
    </lineage>
</organism>
<evidence type="ECO:0000256" key="4">
    <source>
        <dbReference type="ARBA" id="ARBA00022967"/>
    </source>
</evidence>
<keyword evidence="9" id="KW-0812">Transmembrane</keyword>
<dbReference type="InterPro" id="IPR004883">
    <property type="entry name" value="LOB"/>
</dbReference>
<evidence type="ECO:0000256" key="6">
    <source>
        <dbReference type="ARBA" id="ARBA00047726"/>
    </source>
</evidence>
<keyword evidence="9" id="KW-0472">Membrane</keyword>
<proteinExistence type="inferred from homology"/>
<comment type="catalytic activity">
    <reaction evidence="7">
        <text>a plastoquinone + NADH + (n+1) H(+)(in) = a plastoquinol + NAD(+) + n H(+)(out)</text>
        <dbReference type="Rhea" id="RHEA:42608"/>
        <dbReference type="Rhea" id="RHEA-COMP:9561"/>
        <dbReference type="Rhea" id="RHEA-COMP:9562"/>
        <dbReference type="ChEBI" id="CHEBI:15378"/>
        <dbReference type="ChEBI" id="CHEBI:17757"/>
        <dbReference type="ChEBI" id="CHEBI:57540"/>
        <dbReference type="ChEBI" id="CHEBI:57945"/>
        <dbReference type="ChEBI" id="CHEBI:62192"/>
    </reaction>
</comment>
<evidence type="ECO:0000256" key="7">
    <source>
        <dbReference type="ARBA" id="ARBA00048026"/>
    </source>
</evidence>
<dbReference type="OrthoDB" id="543408at2759"/>
<dbReference type="GO" id="GO:0010468">
    <property type="term" value="P:regulation of gene expression"/>
    <property type="evidence" value="ECO:0007669"/>
    <property type="project" value="TreeGrafter"/>
</dbReference>
<keyword evidence="3" id="KW-0934">Plastid</keyword>
<evidence type="ECO:0000256" key="2">
    <source>
        <dbReference type="ARBA" id="ARBA00005474"/>
    </source>
</evidence>